<comment type="caution">
    <text evidence="1">The sequence shown here is derived from an EMBL/GenBank/DDBJ whole genome shotgun (WGS) entry which is preliminary data.</text>
</comment>
<dbReference type="RefSeq" id="WP_101173161.1">
    <property type="nucleotide sequence ID" value="NZ_JAKRKB010000012.1"/>
</dbReference>
<dbReference type="Proteomes" id="UP000233249">
    <property type="component" value="Unassembled WGS sequence"/>
</dbReference>
<proteinExistence type="predicted"/>
<sequence>MDQDEKQRLLDACAAAQEEYTRGMERLRVARLEAFRAASMRAVKNREIAEAVELSESMVGKIIKGKR</sequence>
<protein>
    <submittedName>
        <fullName evidence="1">Uncharacterized protein</fullName>
    </submittedName>
</protein>
<dbReference type="OrthoDB" id="9949309at2"/>
<gene>
    <name evidence="1" type="ORF">CXB45_03165</name>
</gene>
<organism evidence="1 2">
    <name type="scientific">Corynebacterium mastitidis</name>
    <dbReference type="NCBI Taxonomy" id="161890"/>
    <lineage>
        <taxon>Bacteria</taxon>
        <taxon>Bacillati</taxon>
        <taxon>Actinomycetota</taxon>
        <taxon>Actinomycetes</taxon>
        <taxon>Mycobacteriales</taxon>
        <taxon>Corynebacteriaceae</taxon>
        <taxon>Corynebacterium</taxon>
    </lineage>
</organism>
<name>A0A2N0X903_9CORY</name>
<evidence type="ECO:0000313" key="2">
    <source>
        <dbReference type="Proteomes" id="UP000233249"/>
    </source>
</evidence>
<reference evidence="1 2" key="1">
    <citation type="submission" date="2017-12" db="EMBL/GenBank/DDBJ databases">
        <title>Corynebacterium mastitidis 16-1433 Genome.</title>
        <authorList>
            <person name="Gulvik C.A."/>
        </authorList>
    </citation>
    <scope>NUCLEOTIDE SEQUENCE [LARGE SCALE GENOMIC DNA]</scope>
    <source>
        <strain evidence="1 2">16-1433</strain>
    </source>
</reference>
<dbReference type="EMBL" id="PJAF01000006">
    <property type="protein sequence ID" value="PKF69159.1"/>
    <property type="molecule type" value="Genomic_DNA"/>
</dbReference>
<accession>A0A2N0X903</accession>
<evidence type="ECO:0000313" key="1">
    <source>
        <dbReference type="EMBL" id="PKF69159.1"/>
    </source>
</evidence>
<dbReference type="AlphaFoldDB" id="A0A2N0X903"/>